<keyword evidence="6" id="KW-0560">Oxidoreductase</keyword>
<name>R0JZX0_EXST2</name>
<keyword evidence="6" id="KW-0503">Monooxygenase</keyword>
<dbReference type="OrthoDB" id="1470350at2759"/>
<organism evidence="7 8">
    <name type="scientific">Exserohilum turcicum (strain 28A)</name>
    <name type="common">Northern leaf blight fungus</name>
    <name type="synonym">Setosphaeria turcica</name>
    <dbReference type="NCBI Taxonomy" id="671987"/>
    <lineage>
        <taxon>Eukaryota</taxon>
        <taxon>Fungi</taxon>
        <taxon>Dikarya</taxon>
        <taxon>Ascomycota</taxon>
        <taxon>Pezizomycotina</taxon>
        <taxon>Dothideomycetes</taxon>
        <taxon>Pleosporomycetidae</taxon>
        <taxon>Pleosporales</taxon>
        <taxon>Pleosporineae</taxon>
        <taxon>Pleosporaceae</taxon>
        <taxon>Exserohilum</taxon>
    </lineage>
</organism>
<dbReference type="InterPro" id="IPR017972">
    <property type="entry name" value="Cyt_P450_CS"/>
</dbReference>
<dbReference type="GO" id="GO:0004497">
    <property type="term" value="F:monooxygenase activity"/>
    <property type="evidence" value="ECO:0007669"/>
    <property type="project" value="UniProtKB-KW"/>
</dbReference>
<evidence type="ECO:0000256" key="3">
    <source>
        <dbReference type="ARBA" id="ARBA00022723"/>
    </source>
</evidence>
<dbReference type="eggNOG" id="KOG0156">
    <property type="taxonomic scope" value="Eukaryota"/>
</dbReference>
<dbReference type="Gene3D" id="1.10.630.10">
    <property type="entry name" value="Cytochrome P450"/>
    <property type="match status" value="1"/>
</dbReference>
<evidence type="ECO:0000256" key="5">
    <source>
        <dbReference type="PIRSR" id="PIRSR602401-1"/>
    </source>
</evidence>
<evidence type="ECO:0000256" key="4">
    <source>
        <dbReference type="ARBA" id="ARBA00023004"/>
    </source>
</evidence>
<dbReference type="PRINTS" id="PR00385">
    <property type="entry name" value="P450"/>
</dbReference>
<evidence type="ECO:0000313" key="7">
    <source>
        <dbReference type="EMBL" id="EOA86438.1"/>
    </source>
</evidence>
<dbReference type="SUPFAM" id="SSF48264">
    <property type="entry name" value="Cytochrome P450"/>
    <property type="match status" value="1"/>
</dbReference>
<keyword evidence="5 6" id="KW-0349">Heme</keyword>
<keyword evidence="4 5" id="KW-0408">Iron</keyword>
<dbReference type="Pfam" id="PF00067">
    <property type="entry name" value="p450"/>
    <property type="match status" value="2"/>
</dbReference>
<dbReference type="Proteomes" id="UP000016935">
    <property type="component" value="Unassembled WGS sequence"/>
</dbReference>
<dbReference type="RefSeq" id="XP_008025923.1">
    <property type="nucleotide sequence ID" value="XM_008027732.1"/>
</dbReference>
<sequence>MFLFGQSPDTPGEIPILGITLGRLVTLVAASLITIWALRSWALPKPIPGIPYRRKATRSILGDIPDMLGATANSDKTYMEWVQEEMQGMNSPIIQMFIRPLSRPVLVLADFRESQDILMRRSKEWDRSDMLAELLKGLLPGHHLVQRTNHVWKSHRRLLQDLMSPSFLHNVAAPAIYNSASYLISLWDAKAQLVGDQPFSAQDDIYMAALDAVHAFAFGEKFEHNATRSKLESLKGLGPEAIASLQKTNATNGVVKAAEFPEIDLDPVITATLDLTTAVERLQGSPLMRLTWKLMELTPSMRRSKSIKDKHILRELQRAVDHLTLSDQQQQSDSGDTHQPIRSAVDHMVQREKQLAEKENRAPQYFSHTMMIETFGFVIGGHETTSTTLLWGLKSLADHQDAQVKLRRSLQALFTAARSENRAPSIEEITSTEIPYLDAVIEEILRHGATSPALDRQAVVDTQVLGHHVPKGTILLMLTQAQSMRSPGFEIDENCRSQTCQTAKQQGKHRTEWDPLDMNLFKPERWLVPAPTQPSPEKEDHVDAKYVFDSAAGPMLGFGLGLRGCFGRRLAYLELRILVTLIIWNFELLPCPKELSKYSVKMGVTSRPKLCYVSLRKVEFA</sequence>
<dbReference type="GO" id="GO:0005506">
    <property type="term" value="F:iron ion binding"/>
    <property type="evidence" value="ECO:0007669"/>
    <property type="project" value="InterPro"/>
</dbReference>
<dbReference type="STRING" id="671987.R0JZX0"/>
<evidence type="ECO:0000313" key="8">
    <source>
        <dbReference type="Proteomes" id="UP000016935"/>
    </source>
</evidence>
<dbReference type="InterPro" id="IPR036396">
    <property type="entry name" value="Cyt_P450_sf"/>
</dbReference>
<feature type="binding site" description="axial binding residue" evidence="5">
    <location>
        <position position="565"/>
    </location>
    <ligand>
        <name>heme</name>
        <dbReference type="ChEBI" id="CHEBI:30413"/>
    </ligand>
    <ligandPart>
        <name>Fe</name>
        <dbReference type="ChEBI" id="CHEBI:18248"/>
    </ligandPart>
</feature>
<dbReference type="PROSITE" id="PS00086">
    <property type="entry name" value="CYTOCHROME_P450"/>
    <property type="match status" value="1"/>
</dbReference>
<dbReference type="InterPro" id="IPR002401">
    <property type="entry name" value="Cyt_P450_E_grp-I"/>
</dbReference>
<dbReference type="PANTHER" id="PTHR24305">
    <property type="entry name" value="CYTOCHROME P450"/>
    <property type="match status" value="1"/>
</dbReference>
<protein>
    <recommendedName>
        <fullName evidence="9">Cytochrome P450</fullName>
    </recommendedName>
</protein>
<keyword evidence="8" id="KW-1185">Reference proteome</keyword>
<proteinExistence type="inferred from homology"/>
<dbReference type="HOGENOM" id="CLU_025001_1_0_1"/>
<comment type="similarity">
    <text evidence="2 6">Belongs to the cytochrome P450 family.</text>
</comment>
<keyword evidence="3 5" id="KW-0479">Metal-binding</keyword>
<dbReference type="InterPro" id="IPR050121">
    <property type="entry name" value="Cytochrome_P450_monoxygenase"/>
</dbReference>
<dbReference type="InterPro" id="IPR001128">
    <property type="entry name" value="Cyt_P450"/>
</dbReference>
<evidence type="ECO:0000256" key="6">
    <source>
        <dbReference type="RuleBase" id="RU000461"/>
    </source>
</evidence>
<reference evidence="7 8" key="2">
    <citation type="journal article" date="2013" name="PLoS Genet.">
        <title>Comparative genome structure, secondary metabolite, and effector coding capacity across Cochliobolus pathogens.</title>
        <authorList>
            <person name="Condon B.J."/>
            <person name="Leng Y."/>
            <person name="Wu D."/>
            <person name="Bushley K.E."/>
            <person name="Ohm R.A."/>
            <person name="Otillar R."/>
            <person name="Martin J."/>
            <person name="Schackwitz W."/>
            <person name="Grimwood J."/>
            <person name="MohdZainudin N."/>
            <person name="Xue C."/>
            <person name="Wang R."/>
            <person name="Manning V.A."/>
            <person name="Dhillon B."/>
            <person name="Tu Z.J."/>
            <person name="Steffenson B.J."/>
            <person name="Salamov A."/>
            <person name="Sun H."/>
            <person name="Lowry S."/>
            <person name="LaButti K."/>
            <person name="Han J."/>
            <person name="Copeland A."/>
            <person name="Lindquist E."/>
            <person name="Barry K."/>
            <person name="Schmutz J."/>
            <person name="Baker S.E."/>
            <person name="Ciuffetti L.M."/>
            <person name="Grigoriev I.V."/>
            <person name="Zhong S."/>
            <person name="Turgeon B.G."/>
        </authorList>
    </citation>
    <scope>NUCLEOTIDE SEQUENCE [LARGE SCALE GENOMIC DNA]</scope>
    <source>
        <strain evidence="8">28A</strain>
    </source>
</reference>
<dbReference type="PANTHER" id="PTHR24305:SF232">
    <property type="entry name" value="P450, PUTATIVE (EUROFUNG)-RELATED"/>
    <property type="match status" value="1"/>
</dbReference>
<dbReference type="PRINTS" id="PR00463">
    <property type="entry name" value="EP450I"/>
</dbReference>
<accession>R0JZX0</accession>
<dbReference type="GO" id="GO:0016705">
    <property type="term" value="F:oxidoreductase activity, acting on paired donors, with incorporation or reduction of molecular oxygen"/>
    <property type="evidence" value="ECO:0007669"/>
    <property type="project" value="InterPro"/>
</dbReference>
<gene>
    <name evidence="7" type="ORF">SETTUDRAFT_47467</name>
</gene>
<dbReference type="AlphaFoldDB" id="R0JZX0"/>
<comment type="cofactor">
    <cofactor evidence="1 5">
        <name>heme</name>
        <dbReference type="ChEBI" id="CHEBI:30413"/>
    </cofactor>
</comment>
<dbReference type="GO" id="GO:0020037">
    <property type="term" value="F:heme binding"/>
    <property type="evidence" value="ECO:0007669"/>
    <property type="project" value="InterPro"/>
</dbReference>
<evidence type="ECO:0008006" key="9">
    <source>
        <dbReference type="Google" id="ProtNLM"/>
    </source>
</evidence>
<reference evidence="7 8" key="1">
    <citation type="journal article" date="2012" name="PLoS Pathog.">
        <title>Diverse lifestyles and strategies of plant pathogenesis encoded in the genomes of eighteen Dothideomycetes fungi.</title>
        <authorList>
            <person name="Ohm R.A."/>
            <person name="Feau N."/>
            <person name="Henrissat B."/>
            <person name="Schoch C.L."/>
            <person name="Horwitz B.A."/>
            <person name="Barry K.W."/>
            <person name="Condon B.J."/>
            <person name="Copeland A.C."/>
            <person name="Dhillon B."/>
            <person name="Glaser F."/>
            <person name="Hesse C.N."/>
            <person name="Kosti I."/>
            <person name="LaButti K."/>
            <person name="Lindquist E.A."/>
            <person name="Lucas S."/>
            <person name="Salamov A.A."/>
            <person name="Bradshaw R.E."/>
            <person name="Ciuffetti L."/>
            <person name="Hamelin R.C."/>
            <person name="Kema G.H.J."/>
            <person name="Lawrence C."/>
            <person name="Scott J.A."/>
            <person name="Spatafora J.W."/>
            <person name="Turgeon B.G."/>
            <person name="de Wit P.J.G.M."/>
            <person name="Zhong S."/>
            <person name="Goodwin S.B."/>
            <person name="Grigoriev I.V."/>
        </authorList>
    </citation>
    <scope>NUCLEOTIDE SEQUENCE [LARGE SCALE GENOMIC DNA]</scope>
    <source>
        <strain evidence="8">28A</strain>
    </source>
</reference>
<dbReference type="EMBL" id="KB908593">
    <property type="protein sequence ID" value="EOA86438.1"/>
    <property type="molecule type" value="Genomic_DNA"/>
</dbReference>
<evidence type="ECO:0000256" key="2">
    <source>
        <dbReference type="ARBA" id="ARBA00010617"/>
    </source>
</evidence>
<dbReference type="GeneID" id="19405132"/>
<evidence type="ECO:0000256" key="1">
    <source>
        <dbReference type="ARBA" id="ARBA00001971"/>
    </source>
</evidence>